<dbReference type="InterPro" id="IPR000847">
    <property type="entry name" value="LysR_HTH_N"/>
</dbReference>
<dbReference type="SUPFAM" id="SSF53850">
    <property type="entry name" value="Periplasmic binding protein-like II"/>
    <property type="match status" value="1"/>
</dbReference>
<organism evidence="7 8">
    <name type="scientific">Rouxiella badensis</name>
    <dbReference type="NCBI Taxonomy" id="1646377"/>
    <lineage>
        <taxon>Bacteria</taxon>
        <taxon>Pseudomonadati</taxon>
        <taxon>Pseudomonadota</taxon>
        <taxon>Gammaproteobacteria</taxon>
        <taxon>Enterobacterales</taxon>
        <taxon>Yersiniaceae</taxon>
        <taxon>Rouxiella</taxon>
    </lineage>
</organism>
<keyword evidence="8" id="KW-1185">Reference proteome</keyword>
<dbReference type="PANTHER" id="PTHR30537">
    <property type="entry name" value="HTH-TYPE TRANSCRIPTIONAL REGULATOR"/>
    <property type="match status" value="1"/>
</dbReference>
<dbReference type="GO" id="GO:0043565">
    <property type="term" value="F:sequence-specific DNA binding"/>
    <property type="evidence" value="ECO:0007669"/>
    <property type="project" value="TreeGrafter"/>
</dbReference>
<keyword evidence="2" id="KW-0678">Repressor</keyword>
<protein>
    <submittedName>
        <fullName evidence="7">LysR family transcriptional regulator</fullName>
    </submittedName>
</protein>
<dbReference type="Pfam" id="PF00126">
    <property type="entry name" value="HTH_1"/>
    <property type="match status" value="1"/>
</dbReference>
<evidence type="ECO:0000313" key="7">
    <source>
        <dbReference type="EMBL" id="ORJ23476.1"/>
    </source>
</evidence>
<feature type="domain" description="HTH lysR-type" evidence="6">
    <location>
        <begin position="1"/>
        <end position="59"/>
    </location>
</feature>
<accession>A0A1X0W9L7</accession>
<dbReference type="PROSITE" id="PS50931">
    <property type="entry name" value="HTH_LYSR"/>
    <property type="match status" value="1"/>
</dbReference>
<keyword evidence="5" id="KW-0804">Transcription</keyword>
<dbReference type="InterPro" id="IPR005119">
    <property type="entry name" value="LysR_subst-bd"/>
</dbReference>
<sequence>MDNINGMLAFVRAAQCHSFTAAGERLGISASAVGKSVARLESRLNVRLFNRSTRRISLTDEGLLFFERCQAIVSQMEEAEFELSRLSAQPRGKLRVGLPAIGYRMLLPYLSEFMQRYPEIELELDFSDRMVDIIAEGLDIAIRSGELTDSEMMSRTLGPFRFVIIGSPDYFARHPLPQTPADLQQHHCLRYRFPKNGQLQNWDFNNDFSESIPSSLSFNNLEGLLQASLRGIGLTYAPQFIVKEYLASGALVSVLGDYLDEAGKFSMVWPSSRHLLPKIRVFIDFLTEKRVLSEI</sequence>
<dbReference type="Gene3D" id="3.40.190.290">
    <property type="match status" value="1"/>
</dbReference>
<dbReference type="InterPro" id="IPR036390">
    <property type="entry name" value="WH_DNA-bd_sf"/>
</dbReference>
<evidence type="ECO:0000256" key="4">
    <source>
        <dbReference type="ARBA" id="ARBA00023125"/>
    </source>
</evidence>
<name>A0A1X0W9L7_9GAMM</name>
<evidence type="ECO:0000256" key="3">
    <source>
        <dbReference type="ARBA" id="ARBA00023015"/>
    </source>
</evidence>
<evidence type="ECO:0000256" key="5">
    <source>
        <dbReference type="ARBA" id="ARBA00023163"/>
    </source>
</evidence>
<dbReference type="PANTHER" id="PTHR30537:SF72">
    <property type="entry name" value="LYSR FAMILY TRANSCRIPTIONAL REGULATOR"/>
    <property type="match status" value="1"/>
</dbReference>
<evidence type="ECO:0000259" key="6">
    <source>
        <dbReference type="PROSITE" id="PS50931"/>
    </source>
</evidence>
<evidence type="ECO:0000256" key="1">
    <source>
        <dbReference type="ARBA" id="ARBA00009437"/>
    </source>
</evidence>
<comment type="caution">
    <text evidence="7">The sequence shown here is derived from an EMBL/GenBank/DDBJ whole genome shotgun (WGS) entry which is preliminary data.</text>
</comment>
<dbReference type="STRING" id="1646377.BS640_21225"/>
<keyword evidence="3" id="KW-0805">Transcription regulation</keyword>
<dbReference type="InterPro" id="IPR058163">
    <property type="entry name" value="LysR-type_TF_proteobact-type"/>
</dbReference>
<dbReference type="Pfam" id="PF03466">
    <property type="entry name" value="LysR_substrate"/>
    <property type="match status" value="1"/>
</dbReference>
<reference evidence="7 8" key="1">
    <citation type="journal article" date="2017" name="Int. J. Syst. Evol. Microbiol.">
        <title>Rouxiella badensis sp. nov. and Rouxiella silvae sp. nov. isolated from peat bog soil in Germany and emendation of the genus description.</title>
        <authorList>
            <person name="Le Fleche-Mateos A."/>
            <person name="Kugler J.H."/>
            <person name="Hansen S.H."/>
            <person name="Syldatk C."/>
            <person name="Hausmann R."/>
            <person name="Lomprez F."/>
            <person name="Vandenbogaert M."/>
            <person name="Manuguerra J.C."/>
            <person name="Grimont P.A."/>
        </authorList>
    </citation>
    <scope>NUCLEOTIDE SEQUENCE [LARGE SCALE GENOMIC DNA]</scope>
    <source>
        <strain evidence="7 8">DSM 100043</strain>
    </source>
</reference>
<dbReference type="GO" id="GO:0006351">
    <property type="term" value="P:DNA-templated transcription"/>
    <property type="evidence" value="ECO:0007669"/>
    <property type="project" value="TreeGrafter"/>
</dbReference>
<dbReference type="InterPro" id="IPR036388">
    <property type="entry name" value="WH-like_DNA-bd_sf"/>
</dbReference>
<evidence type="ECO:0000256" key="2">
    <source>
        <dbReference type="ARBA" id="ARBA00022491"/>
    </source>
</evidence>
<keyword evidence="4" id="KW-0238">DNA-binding</keyword>
<dbReference type="CDD" id="cd08476">
    <property type="entry name" value="PBP2_CrgA_like_7"/>
    <property type="match status" value="1"/>
</dbReference>
<dbReference type="GeneID" id="93568741"/>
<comment type="similarity">
    <text evidence="1">Belongs to the LysR transcriptional regulatory family.</text>
</comment>
<evidence type="ECO:0000313" key="8">
    <source>
        <dbReference type="Proteomes" id="UP000192536"/>
    </source>
</evidence>
<dbReference type="EMBL" id="MRWE01000052">
    <property type="protein sequence ID" value="ORJ23476.1"/>
    <property type="molecule type" value="Genomic_DNA"/>
</dbReference>
<dbReference type="Gene3D" id="1.10.10.10">
    <property type="entry name" value="Winged helix-like DNA-binding domain superfamily/Winged helix DNA-binding domain"/>
    <property type="match status" value="1"/>
</dbReference>
<dbReference type="AlphaFoldDB" id="A0A1X0W9L7"/>
<proteinExistence type="inferred from homology"/>
<dbReference type="FunFam" id="1.10.10.10:FF:000001">
    <property type="entry name" value="LysR family transcriptional regulator"/>
    <property type="match status" value="1"/>
</dbReference>
<dbReference type="SUPFAM" id="SSF46785">
    <property type="entry name" value="Winged helix' DNA-binding domain"/>
    <property type="match status" value="1"/>
</dbReference>
<dbReference type="RefSeq" id="WP_017491506.1">
    <property type="nucleotide sequence ID" value="NZ_CAUQAZ010000007.1"/>
</dbReference>
<dbReference type="GO" id="GO:0003700">
    <property type="term" value="F:DNA-binding transcription factor activity"/>
    <property type="evidence" value="ECO:0007669"/>
    <property type="project" value="InterPro"/>
</dbReference>
<gene>
    <name evidence="7" type="ORF">BS640_21225</name>
</gene>
<dbReference type="Proteomes" id="UP000192536">
    <property type="component" value="Unassembled WGS sequence"/>
</dbReference>